<comment type="subcellular location">
    <subcellularLocation>
        <location evidence="1">Membrane</location>
    </subcellularLocation>
</comment>
<proteinExistence type="predicted"/>
<evidence type="ECO:0000313" key="7">
    <source>
        <dbReference type="Proteomes" id="UP000095544"/>
    </source>
</evidence>
<dbReference type="PANTHER" id="PTHR34220">
    <property type="entry name" value="SENSOR HISTIDINE KINASE YPDA"/>
    <property type="match status" value="1"/>
</dbReference>
<dbReference type="InterPro" id="IPR036890">
    <property type="entry name" value="HATPase_C_sf"/>
</dbReference>
<keyword evidence="4" id="KW-1133">Transmembrane helix</keyword>
<dbReference type="GO" id="GO:0016020">
    <property type="term" value="C:membrane"/>
    <property type="evidence" value="ECO:0007669"/>
    <property type="project" value="UniProtKB-SubCell"/>
</dbReference>
<dbReference type="GO" id="GO:0000155">
    <property type="term" value="F:phosphorelay sensor kinase activity"/>
    <property type="evidence" value="ECO:0007669"/>
    <property type="project" value="InterPro"/>
</dbReference>
<dbReference type="Gene3D" id="3.30.565.10">
    <property type="entry name" value="Histidine kinase-like ATPase, C-terminal domain"/>
    <property type="match status" value="1"/>
</dbReference>
<feature type="transmembrane region" description="Helical" evidence="4">
    <location>
        <begin position="308"/>
        <end position="330"/>
    </location>
</feature>
<dbReference type="STRING" id="39482.ERS852491_01031"/>
<dbReference type="EC" id="2.7.13.3" evidence="6"/>
<dbReference type="PANTHER" id="PTHR34220:SF7">
    <property type="entry name" value="SENSOR HISTIDINE KINASE YPDA"/>
    <property type="match status" value="1"/>
</dbReference>
<dbReference type="InterPro" id="IPR010559">
    <property type="entry name" value="Sig_transdc_His_kin_internal"/>
</dbReference>
<evidence type="ECO:0000256" key="3">
    <source>
        <dbReference type="ARBA" id="ARBA00022679"/>
    </source>
</evidence>
<dbReference type="CDD" id="cd06225">
    <property type="entry name" value="HAMP"/>
    <property type="match status" value="1"/>
</dbReference>
<evidence type="ECO:0000256" key="1">
    <source>
        <dbReference type="ARBA" id="ARBA00004370"/>
    </source>
</evidence>
<dbReference type="RefSeq" id="WP_055151589.1">
    <property type="nucleotide sequence ID" value="NZ_CYZU01000007.1"/>
</dbReference>
<dbReference type="InterPro" id="IPR050640">
    <property type="entry name" value="Bact_2-comp_sensor_kinase"/>
</dbReference>
<evidence type="ECO:0000259" key="5">
    <source>
        <dbReference type="PROSITE" id="PS50885"/>
    </source>
</evidence>
<dbReference type="SUPFAM" id="SSF158472">
    <property type="entry name" value="HAMP domain-like"/>
    <property type="match status" value="1"/>
</dbReference>
<reference evidence="6 7" key="1">
    <citation type="submission" date="2015-09" db="EMBL/GenBank/DDBJ databases">
        <authorList>
            <consortium name="Pathogen Informatics"/>
        </authorList>
    </citation>
    <scope>NUCLEOTIDE SEQUENCE [LARGE SCALE GENOMIC DNA]</scope>
    <source>
        <strain evidence="6 7">2789STDY5834876</strain>
    </source>
</reference>
<name>A0A174BL44_9FIRM</name>
<keyword evidence="6" id="KW-0418">Kinase</keyword>
<keyword evidence="3 6" id="KW-0808">Transferase</keyword>
<evidence type="ECO:0000256" key="2">
    <source>
        <dbReference type="ARBA" id="ARBA00022553"/>
    </source>
</evidence>
<dbReference type="PROSITE" id="PS50885">
    <property type="entry name" value="HAMP"/>
    <property type="match status" value="1"/>
</dbReference>
<evidence type="ECO:0000313" key="6">
    <source>
        <dbReference type="EMBL" id="CUO00450.1"/>
    </source>
</evidence>
<keyword evidence="2" id="KW-0597">Phosphoprotein</keyword>
<dbReference type="Gene3D" id="3.30.450.20">
    <property type="entry name" value="PAS domain"/>
    <property type="match status" value="1"/>
</dbReference>
<feature type="domain" description="HAMP" evidence="5">
    <location>
        <begin position="331"/>
        <end position="384"/>
    </location>
</feature>
<accession>A0A174BL44</accession>
<dbReference type="Proteomes" id="UP000095544">
    <property type="component" value="Unassembled WGS sequence"/>
</dbReference>
<dbReference type="Gene3D" id="1.10.8.500">
    <property type="entry name" value="HAMP domain in histidine kinase"/>
    <property type="match status" value="1"/>
</dbReference>
<keyword evidence="4" id="KW-0812">Transmembrane</keyword>
<gene>
    <name evidence="6" type="primary">yehU_8</name>
    <name evidence="6" type="ORF">ERS852491_01031</name>
</gene>
<dbReference type="Pfam" id="PF06580">
    <property type="entry name" value="His_kinase"/>
    <property type="match status" value="1"/>
</dbReference>
<protein>
    <submittedName>
        <fullName evidence="6">Probable sensor-like histidine kinase YehU</fullName>
        <ecNumber evidence="6">2.7.13.3</ecNumber>
    </submittedName>
</protein>
<dbReference type="AlphaFoldDB" id="A0A174BL44"/>
<feature type="transmembrane region" description="Helical" evidence="4">
    <location>
        <begin position="21"/>
        <end position="43"/>
    </location>
</feature>
<keyword evidence="4" id="KW-0472">Membrane</keyword>
<sequence length="680" mass="77963">MLSKAKELYLRLIKGKLVNQIIFVIGIICFIQIIIVCLMYLYMYHSREEEIISNNMQILHQANTNYFSGIVDDLSVASKEMFYDKIFWESGGEESVSEDNQIYNILASKYNSASDIDSIYLYSSASNKFYIMDEVSFNHIPIKSTENTLYILNGHDLEEMPWYTAAETSNALAVTVSKEIRYDEKDIICFSRYIQYPLKNDDYYFVISVNINKSRLDTLYRQFNSEEEELLIFDNDLQLIYDSEEREEKALNSLKDAVSIHDESGYWFRQKIDNKKCIVIADKSQNEGWTMVKIVPEDQIMKGIKTQFISNCILVLMIFGLGILVLYYIINRTMKPIENLAGTMRHYKQGESYEEPLLAKRSDEVGTLYSSFEKMNLRINTLIESEYQSQIQEKQAKLEALQAQLDPHFLYNTLQTISGIAIENNVLEIEEINNALSGILRYSLNNSKSIVKVSEEVRIVRDYMDIQKYRFGDKISLEIKLSEKALDMLVPVFTLQLPVENAIKHGMEKTTKAVHICIYDIIREDVYPRTYRNTSPAGGVSAKLKNKVYPRAPRISYPCGANFRLKLKNKVSPRAPRISGPCGADFQLKLKNKVCEFYIEDNGDGVETERLKEIQNMLNSKGGAPANGYEQKGLVNLNERIRQQFGPAYGVSIEQRDGGGIRVKIKVPGGKADAESSNCR</sequence>
<evidence type="ECO:0000256" key="4">
    <source>
        <dbReference type="SAM" id="Phobius"/>
    </source>
</evidence>
<dbReference type="InterPro" id="IPR003660">
    <property type="entry name" value="HAMP_dom"/>
</dbReference>
<dbReference type="EMBL" id="CYZU01000007">
    <property type="protein sequence ID" value="CUO00450.1"/>
    <property type="molecule type" value="Genomic_DNA"/>
</dbReference>
<organism evidence="6 7">
    <name type="scientific">Faecalicatena contorta</name>
    <dbReference type="NCBI Taxonomy" id="39482"/>
    <lineage>
        <taxon>Bacteria</taxon>
        <taxon>Bacillati</taxon>
        <taxon>Bacillota</taxon>
        <taxon>Clostridia</taxon>
        <taxon>Lachnospirales</taxon>
        <taxon>Lachnospiraceae</taxon>
        <taxon>Faecalicatena</taxon>
    </lineage>
</organism>